<dbReference type="InterPro" id="IPR008927">
    <property type="entry name" value="6-PGluconate_DH-like_C_sf"/>
</dbReference>
<dbReference type="GO" id="GO:0016628">
    <property type="term" value="F:oxidoreductase activity, acting on the CH-CH group of donors, NAD or NADP as acceptor"/>
    <property type="evidence" value="ECO:0007669"/>
    <property type="project" value="InterPro"/>
</dbReference>
<feature type="domain" description="UDP-glucose/GDP-mannose dehydrogenase C-terminal" evidence="4">
    <location>
        <begin position="329"/>
        <end position="424"/>
    </location>
</feature>
<comment type="similarity">
    <text evidence="3">Belongs to the UDP-glucose/GDP-mannose dehydrogenase family.</text>
</comment>
<dbReference type="NCBIfam" id="TIGR03026">
    <property type="entry name" value="NDP-sugDHase"/>
    <property type="match status" value="1"/>
</dbReference>
<evidence type="ECO:0000256" key="2">
    <source>
        <dbReference type="ARBA" id="ARBA00023027"/>
    </source>
</evidence>
<dbReference type="Pfam" id="PF03720">
    <property type="entry name" value="UDPG_MGDP_dh_C"/>
    <property type="match status" value="1"/>
</dbReference>
<dbReference type="SMART" id="SM00984">
    <property type="entry name" value="UDPG_MGDP_dh_C"/>
    <property type="match status" value="1"/>
</dbReference>
<evidence type="ECO:0000313" key="6">
    <source>
        <dbReference type="Proteomes" id="UP000322530"/>
    </source>
</evidence>
<accession>A0A5A5TAC5</accession>
<dbReference type="Pfam" id="PF03721">
    <property type="entry name" value="UDPG_MGDP_dh_N"/>
    <property type="match status" value="1"/>
</dbReference>
<dbReference type="InterPro" id="IPR001732">
    <property type="entry name" value="UDP-Glc/GDP-Man_DH_N"/>
</dbReference>
<dbReference type="Proteomes" id="UP000322530">
    <property type="component" value="Unassembled WGS sequence"/>
</dbReference>
<dbReference type="InterPro" id="IPR036291">
    <property type="entry name" value="NAD(P)-bd_dom_sf"/>
</dbReference>
<comment type="caution">
    <text evidence="5">The sequence shown here is derived from an EMBL/GenBank/DDBJ whole genome shotgun (WGS) entry which is preliminary data.</text>
</comment>
<dbReference type="SUPFAM" id="SSF52413">
    <property type="entry name" value="UDP-glucose/GDP-mannose dehydrogenase C-terminal domain"/>
    <property type="match status" value="1"/>
</dbReference>
<dbReference type="SUPFAM" id="SSF48179">
    <property type="entry name" value="6-phosphogluconate dehydrogenase C-terminal domain-like"/>
    <property type="match status" value="1"/>
</dbReference>
<dbReference type="InterPro" id="IPR028359">
    <property type="entry name" value="UDP_ManNAc/GlcNAc_DH"/>
</dbReference>
<sequence length="433" mass="47679">MKNQLLEKISSRSLRVAIIGLGYVGLPLATTFAEAGFPVTGIDIDKTKVDLANEGQSYIADIESSTLQRLRATEKLTCTTDFTVLDEIDAVSICVPTPLRKTREPDVSYILSATQYVREHLHAGQLIILESTTYPGTTDEVLLPELESTGLKAGVDFFLAFSPERIDPGNPHFGTQNTPKIVGGITPLCTELAQAYYGAAIETIVPVSSARVAEMTKLLENTFRAVNIGMVNEIAIMCEKLGVSSWEVIDAAATKPFGFMRFQPGPGLGGHCIPVDPHYLSWKLKTLDYTARFIELAAEVNSSMPHYVVDKITHALNEQRRSLNGATILVLGITYKRDINDVRESPALDIIQDLLNRKAVVLYNDDHVPTLKLKERTLHSQPLSNGLLQAADCTVLVTDHSYYDIPFIVQEARAIVDTRNMTRGFTDSKISKL</sequence>
<keyword evidence="1" id="KW-0560">Oxidoreductase</keyword>
<organism evidence="5 6">
    <name type="scientific">Dictyobacter arantiisoli</name>
    <dbReference type="NCBI Taxonomy" id="2014874"/>
    <lineage>
        <taxon>Bacteria</taxon>
        <taxon>Bacillati</taxon>
        <taxon>Chloroflexota</taxon>
        <taxon>Ktedonobacteria</taxon>
        <taxon>Ktedonobacterales</taxon>
        <taxon>Dictyobacteraceae</taxon>
        <taxon>Dictyobacter</taxon>
    </lineage>
</organism>
<dbReference type="InterPro" id="IPR014027">
    <property type="entry name" value="UDP-Glc/GDP-Man_DH_C"/>
</dbReference>
<gene>
    <name evidence="5" type="ORF">KDI_17790</name>
</gene>
<dbReference type="PANTHER" id="PTHR43491:SF1">
    <property type="entry name" value="UDP-N-ACETYL-D-MANNOSAMINE DEHYDROGENASE"/>
    <property type="match status" value="1"/>
</dbReference>
<dbReference type="InterPro" id="IPR014026">
    <property type="entry name" value="UDP-Glc/GDP-Man_DH_dimer"/>
</dbReference>
<evidence type="ECO:0000256" key="3">
    <source>
        <dbReference type="PIRNR" id="PIRNR000124"/>
    </source>
</evidence>
<dbReference type="Pfam" id="PF00984">
    <property type="entry name" value="UDPG_MGDP_dh"/>
    <property type="match status" value="1"/>
</dbReference>
<dbReference type="PIRSF" id="PIRSF000124">
    <property type="entry name" value="UDPglc_GDPman_dh"/>
    <property type="match status" value="1"/>
</dbReference>
<dbReference type="AlphaFoldDB" id="A0A5A5TAC5"/>
<dbReference type="PANTHER" id="PTHR43491">
    <property type="entry name" value="UDP-N-ACETYL-D-MANNOSAMINE DEHYDROGENASE"/>
    <property type="match status" value="1"/>
</dbReference>
<keyword evidence="6" id="KW-1185">Reference proteome</keyword>
<protein>
    <submittedName>
        <fullName evidence="5">UDP-N-acetyl-D-glucosamine dehydrogenase</fullName>
    </submittedName>
</protein>
<dbReference type="EMBL" id="BIXY01000020">
    <property type="protein sequence ID" value="GCF08215.1"/>
    <property type="molecule type" value="Genomic_DNA"/>
</dbReference>
<evidence type="ECO:0000313" key="5">
    <source>
        <dbReference type="EMBL" id="GCF08215.1"/>
    </source>
</evidence>
<dbReference type="OrthoDB" id="9803238at2"/>
<reference evidence="5 6" key="1">
    <citation type="submission" date="2019-01" db="EMBL/GenBank/DDBJ databases">
        <title>Draft genome sequence of Dictyobacter sp. Uno17.</title>
        <authorList>
            <person name="Wang C.M."/>
            <person name="Zheng Y."/>
            <person name="Sakai Y."/>
            <person name="Abe K."/>
            <person name="Yokota A."/>
            <person name="Yabe S."/>
        </authorList>
    </citation>
    <scope>NUCLEOTIDE SEQUENCE [LARGE SCALE GENOMIC DNA]</scope>
    <source>
        <strain evidence="5 6">Uno17</strain>
    </source>
</reference>
<dbReference type="InterPro" id="IPR036220">
    <property type="entry name" value="UDP-Glc/GDP-Man_DH_C_sf"/>
</dbReference>
<proteinExistence type="inferred from homology"/>
<dbReference type="InterPro" id="IPR017476">
    <property type="entry name" value="UDP-Glc/GDP-Man"/>
</dbReference>
<dbReference type="RefSeq" id="WP_149401212.1">
    <property type="nucleotide sequence ID" value="NZ_BIXY01000020.1"/>
</dbReference>
<keyword evidence="2" id="KW-0520">NAD</keyword>
<dbReference type="GO" id="GO:0016616">
    <property type="term" value="F:oxidoreductase activity, acting on the CH-OH group of donors, NAD or NADP as acceptor"/>
    <property type="evidence" value="ECO:0007669"/>
    <property type="project" value="InterPro"/>
</dbReference>
<evidence type="ECO:0000256" key="1">
    <source>
        <dbReference type="ARBA" id="ARBA00023002"/>
    </source>
</evidence>
<dbReference type="GO" id="GO:0051287">
    <property type="term" value="F:NAD binding"/>
    <property type="evidence" value="ECO:0007669"/>
    <property type="project" value="InterPro"/>
</dbReference>
<dbReference type="PIRSF" id="PIRSF500136">
    <property type="entry name" value="UDP_ManNAc_DH"/>
    <property type="match status" value="1"/>
</dbReference>
<name>A0A5A5TAC5_9CHLR</name>
<dbReference type="Gene3D" id="3.40.50.720">
    <property type="entry name" value="NAD(P)-binding Rossmann-like Domain"/>
    <property type="match status" value="2"/>
</dbReference>
<evidence type="ECO:0000259" key="4">
    <source>
        <dbReference type="SMART" id="SM00984"/>
    </source>
</evidence>
<dbReference type="GO" id="GO:0000271">
    <property type="term" value="P:polysaccharide biosynthetic process"/>
    <property type="evidence" value="ECO:0007669"/>
    <property type="project" value="InterPro"/>
</dbReference>
<dbReference type="SUPFAM" id="SSF51735">
    <property type="entry name" value="NAD(P)-binding Rossmann-fold domains"/>
    <property type="match status" value="1"/>
</dbReference>